<dbReference type="OrthoDB" id="9965067at2"/>
<feature type="compositionally biased region" description="Basic and acidic residues" evidence="1">
    <location>
        <begin position="26"/>
        <end position="55"/>
    </location>
</feature>
<feature type="region of interest" description="Disordered" evidence="1">
    <location>
        <begin position="23"/>
        <end position="56"/>
    </location>
</feature>
<evidence type="ECO:0008006" key="5">
    <source>
        <dbReference type="Google" id="ProtNLM"/>
    </source>
</evidence>
<evidence type="ECO:0000256" key="2">
    <source>
        <dbReference type="SAM" id="SignalP"/>
    </source>
</evidence>
<dbReference type="Proteomes" id="UP000095544">
    <property type="component" value="Unassembled WGS sequence"/>
</dbReference>
<reference evidence="3 4" key="1">
    <citation type="submission" date="2015-09" db="EMBL/GenBank/DDBJ databases">
        <authorList>
            <consortium name="Pathogen Informatics"/>
        </authorList>
    </citation>
    <scope>NUCLEOTIDE SEQUENCE [LARGE SCALE GENOMIC DNA]</scope>
    <source>
        <strain evidence="3 4">2789STDY5834876</strain>
    </source>
</reference>
<organism evidence="3 4">
    <name type="scientific">Faecalicatena contorta</name>
    <dbReference type="NCBI Taxonomy" id="39482"/>
    <lineage>
        <taxon>Bacteria</taxon>
        <taxon>Bacillati</taxon>
        <taxon>Bacillota</taxon>
        <taxon>Clostridia</taxon>
        <taxon>Lachnospirales</taxon>
        <taxon>Lachnospiraceae</taxon>
        <taxon>Faecalicatena</taxon>
    </lineage>
</organism>
<gene>
    <name evidence="3" type="ORF">ERS852491_01348</name>
</gene>
<keyword evidence="2" id="KW-0732">Signal</keyword>
<evidence type="ECO:0000313" key="4">
    <source>
        <dbReference type="Proteomes" id="UP000095544"/>
    </source>
</evidence>
<evidence type="ECO:0000256" key="1">
    <source>
        <dbReference type="SAM" id="MobiDB-lite"/>
    </source>
</evidence>
<evidence type="ECO:0000313" key="3">
    <source>
        <dbReference type="EMBL" id="CUO12272.1"/>
    </source>
</evidence>
<dbReference type="RefSeq" id="WP_055152129.1">
    <property type="nucleotide sequence ID" value="NZ_CYZU01000009.1"/>
</dbReference>
<proteinExistence type="predicted"/>
<sequence>MKNKILKVLTILGMALLLTACSASDKPAESTDKTADESSDTKQSQDKSTDKEEKVQNSYTIDQITITAEHYSVEPYNDPNGKFTKRISIMFNIKNETDSAFGYVKSWEGRLPDGFKLESLIEAQDLDLIQVPSGGSIDDAAYLLADDSANLDEIIATYSFMDYNEDYWKDFGKIVSGEMNEEEFKSKYGTPKELTFDLTPIN</sequence>
<feature type="signal peptide" evidence="2">
    <location>
        <begin position="1"/>
        <end position="23"/>
    </location>
</feature>
<accession>A0A174CG09</accession>
<protein>
    <recommendedName>
        <fullName evidence="5">DUF5067 domain-containing protein</fullName>
    </recommendedName>
</protein>
<dbReference type="AlphaFoldDB" id="A0A174CG09"/>
<feature type="chain" id="PRO_5038728186" description="DUF5067 domain-containing protein" evidence="2">
    <location>
        <begin position="24"/>
        <end position="202"/>
    </location>
</feature>
<name>A0A174CG09_9FIRM</name>
<dbReference type="EMBL" id="CYZU01000009">
    <property type="protein sequence ID" value="CUO12272.1"/>
    <property type="molecule type" value="Genomic_DNA"/>
</dbReference>
<dbReference type="PROSITE" id="PS51257">
    <property type="entry name" value="PROKAR_LIPOPROTEIN"/>
    <property type="match status" value="1"/>
</dbReference>